<proteinExistence type="predicted"/>
<dbReference type="RefSeq" id="WP_191733927.1">
    <property type="nucleotide sequence ID" value="NZ_JACSPR010000007.1"/>
</dbReference>
<evidence type="ECO:0000313" key="2">
    <source>
        <dbReference type="EMBL" id="MBD8030671.1"/>
    </source>
</evidence>
<feature type="compositionally biased region" description="Basic and acidic residues" evidence="1">
    <location>
        <begin position="76"/>
        <end position="89"/>
    </location>
</feature>
<accession>A0A8I0HF53</accession>
<dbReference type="Proteomes" id="UP000650224">
    <property type="component" value="Unassembled WGS sequence"/>
</dbReference>
<sequence length="89" mass="9665">MGIFDNAKNKATEFLNTDKGEQQSDALLDRAADAAKARLGEGKSDHIDRVRDTLDERVGNNNDGNQPNPEQNEPGQEPHAEPGREPGNA</sequence>
<comment type="caution">
    <text evidence="2">The sequence shown here is derived from an EMBL/GenBank/DDBJ whole genome shotgun (WGS) entry which is preliminary data.</text>
</comment>
<reference evidence="2 3" key="1">
    <citation type="submission" date="2020-08" db="EMBL/GenBank/DDBJ databases">
        <title>A Genomic Blueprint of the Chicken Gut Microbiome.</title>
        <authorList>
            <person name="Gilroy R."/>
            <person name="Ravi A."/>
            <person name="Getino M."/>
            <person name="Pursley I."/>
            <person name="Horton D.L."/>
            <person name="Alikhan N.-F."/>
            <person name="Baker D."/>
            <person name="Gharbi K."/>
            <person name="Hall N."/>
            <person name="Watson M."/>
            <person name="Adriaenssens E.M."/>
            <person name="Foster-Nyarko E."/>
            <person name="Jarju S."/>
            <person name="Secka A."/>
            <person name="Antonio M."/>
            <person name="Oren A."/>
            <person name="Chaudhuri R."/>
            <person name="La Ragione R.M."/>
            <person name="Hildebrand F."/>
            <person name="Pallen M.J."/>
        </authorList>
    </citation>
    <scope>NUCLEOTIDE SEQUENCE [LARGE SCALE GENOMIC DNA]</scope>
    <source>
        <strain evidence="2 3">Sa1YVA5</strain>
    </source>
</reference>
<dbReference type="AlphaFoldDB" id="A0A8I0HF53"/>
<name>A0A8I0HF53_9CORY</name>
<evidence type="ECO:0000256" key="1">
    <source>
        <dbReference type="SAM" id="MobiDB-lite"/>
    </source>
</evidence>
<feature type="compositionally biased region" description="Low complexity" evidence="1">
    <location>
        <begin position="59"/>
        <end position="75"/>
    </location>
</feature>
<gene>
    <name evidence="2" type="ORF">H9627_10140</name>
</gene>
<dbReference type="EMBL" id="JACSPR010000007">
    <property type="protein sequence ID" value="MBD8030671.1"/>
    <property type="molecule type" value="Genomic_DNA"/>
</dbReference>
<protein>
    <submittedName>
        <fullName evidence="2">Antitoxin</fullName>
    </submittedName>
</protein>
<keyword evidence="3" id="KW-1185">Reference proteome</keyword>
<dbReference type="InterPro" id="IPR028037">
    <property type="entry name" value="Antitoxin_Rv0909/MT0933"/>
</dbReference>
<feature type="region of interest" description="Disordered" evidence="1">
    <location>
        <begin position="54"/>
        <end position="89"/>
    </location>
</feature>
<dbReference type="Pfam" id="PF14013">
    <property type="entry name" value="MT0933_antitox"/>
    <property type="match status" value="1"/>
</dbReference>
<evidence type="ECO:0000313" key="3">
    <source>
        <dbReference type="Proteomes" id="UP000650224"/>
    </source>
</evidence>
<organism evidence="2 3">
    <name type="scientific">Corynebacterium gallinarum</name>
    <dbReference type="NCBI Taxonomy" id="2762214"/>
    <lineage>
        <taxon>Bacteria</taxon>
        <taxon>Bacillati</taxon>
        <taxon>Actinomycetota</taxon>
        <taxon>Actinomycetes</taxon>
        <taxon>Mycobacteriales</taxon>
        <taxon>Corynebacteriaceae</taxon>
        <taxon>Corynebacterium</taxon>
    </lineage>
</organism>